<keyword evidence="7" id="KW-1185">Reference proteome</keyword>
<organism evidence="5 8">
    <name type="scientific">Arthrobacter bambusae</name>
    <dbReference type="NCBI Taxonomy" id="1338426"/>
    <lineage>
        <taxon>Bacteria</taxon>
        <taxon>Bacillati</taxon>
        <taxon>Actinomycetota</taxon>
        <taxon>Actinomycetes</taxon>
        <taxon>Micrococcales</taxon>
        <taxon>Micrococcaceae</taxon>
        <taxon>Arthrobacter</taxon>
    </lineage>
</organism>
<evidence type="ECO:0000256" key="2">
    <source>
        <dbReference type="SAM" id="Phobius"/>
    </source>
</evidence>
<comment type="caution">
    <text evidence="5">The sequence shown here is derived from an EMBL/GenBank/DDBJ whole genome shotgun (WGS) entry which is preliminary data.</text>
</comment>
<accession>A0AAW8DCB5</accession>
<dbReference type="EMBL" id="JAUSRG010000001">
    <property type="protein sequence ID" value="MDP9903257.1"/>
    <property type="molecule type" value="Genomic_DNA"/>
</dbReference>
<feature type="domain" description="Adhesin isopeptide-forming adherence" evidence="4">
    <location>
        <begin position="863"/>
        <end position="1040"/>
    </location>
</feature>
<evidence type="ECO:0000313" key="8">
    <source>
        <dbReference type="Proteomes" id="UP001242995"/>
    </source>
</evidence>
<dbReference type="Proteomes" id="UP001230951">
    <property type="component" value="Unassembled WGS sequence"/>
</dbReference>
<dbReference type="InterPro" id="IPR026345">
    <property type="entry name" value="Adh_isopep-form_adh_dom"/>
</dbReference>
<dbReference type="InterPro" id="IPR032300">
    <property type="entry name" value="Antigen_C"/>
</dbReference>
<evidence type="ECO:0000259" key="3">
    <source>
        <dbReference type="Pfam" id="PF16364"/>
    </source>
</evidence>
<proteinExistence type="predicted"/>
<dbReference type="RefSeq" id="WP_306958876.1">
    <property type="nucleotide sequence ID" value="NZ_JAUSRG010000001.1"/>
</dbReference>
<protein>
    <submittedName>
        <fullName evidence="5">Adhesin isopeptide-forming family sspB-C2 type protein</fullName>
    </submittedName>
</protein>
<evidence type="ECO:0000313" key="5">
    <source>
        <dbReference type="EMBL" id="MDP9903257.1"/>
    </source>
</evidence>
<feature type="compositionally biased region" description="Low complexity" evidence="1">
    <location>
        <begin position="1381"/>
        <end position="1395"/>
    </location>
</feature>
<gene>
    <name evidence="5" type="ORF">J2S90_000197</name>
    <name evidence="6" type="ORF">J2S93_001506</name>
</gene>
<feature type="region of interest" description="Disordered" evidence="1">
    <location>
        <begin position="1371"/>
        <end position="1405"/>
    </location>
</feature>
<evidence type="ECO:0000313" key="6">
    <source>
        <dbReference type="EMBL" id="MDQ0180090.1"/>
    </source>
</evidence>
<evidence type="ECO:0000259" key="4">
    <source>
        <dbReference type="Pfam" id="PF17998"/>
    </source>
</evidence>
<feature type="transmembrane region" description="Helical" evidence="2">
    <location>
        <begin position="1415"/>
        <end position="1436"/>
    </location>
</feature>
<dbReference type="EMBL" id="JAUSTF010000002">
    <property type="protein sequence ID" value="MDQ0180090.1"/>
    <property type="molecule type" value="Genomic_DNA"/>
</dbReference>
<reference evidence="5 7" key="1">
    <citation type="submission" date="2023-07" db="EMBL/GenBank/DDBJ databases">
        <title>Sorghum-associated microbial communities from plants grown in Nebraska, USA.</title>
        <authorList>
            <person name="Schachtman D."/>
        </authorList>
    </citation>
    <scope>NUCLEOTIDE SEQUENCE</scope>
    <source>
        <strain evidence="5">DS1006</strain>
        <strain evidence="6 7">DS1016</strain>
    </source>
</reference>
<feature type="domain" description="Cell surface antigen C-terminal" evidence="3">
    <location>
        <begin position="1044"/>
        <end position="1216"/>
    </location>
</feature>
<dbReference type="Pfam" id="PF17998">
    <property type="entry name" value="AgI_II_C2"/>
    <property type="match status" value="2"/>
</dbReference>
<evidence type="ECO:0000256" key="1">
    <source>
        <dbReference type="SAM" id="MobiDB-lite"/>
    </source>
</evidence>
<keyword evidence="2" id="KW-0472">Membrane</keyword>
<sequence>MVSKHNDPGSGAVNSASTATVTAAVARKARAKRALNAATVATLAASMLGSGVLAAHAAGGGGGTTGAGGGTAGNFATHYIMYDNNNPDGTPAQGYGQDSINFFFNATGPSDITGSPNAQEYMQTACTAALANADARRPAGTVAGHSRVVGMYWASAANATWNGYGVVNPSAFQNLYDQWVAGGRVGVFSGIPNEQAYYGWIQSGFQEGLTAASSGAGATAVCIALNDSEPVRTPPGYALSVSTDKTNPFTQAQSTAPVSDTIHASNGGSTINENVNATVILHWDGFAGAPAKQVSKTVSIANNGDTRSPNFAPSDFGWTAWPAGKFWFDVQVGKQGAMTNTVDTADRDARELWDAAPVPPVKTLTIGGSTVPLADGAALASGMTYDAHITANANGSAGPMTIYDTIQSDKLFIGATDKDVSSAVYVLGPDGQKVANASVKIDRSVAGAVTVSARIPSIAGAAQTGDFTLVVPTYVLPTGADYDLTDGSQACFLDAAMNDPKDCLSGNTKTTHKVTPAPDKVWVLDSNGALTAEDPSWTNNKSADNKVFLPGDAVSAVVNGSVHAKMPEDLSNYQLKDDWTKAAQYVDFADASKAKVFYETAPGSGKYDDVTSQFDIAVNGTVTTATAKPEFLKGTAGLTGDRKTKLVLSGNFRTDYATHGKTVVLYNDGSESWNNETKPTNEPPVFTWTPDPNKQVLGSADESGDHAHDDINGMSVWPGQKLEYSVGVDLRVPANTARGVKSLAVQDVYDPQFTPDKSSVEFWDSRNPKNPKPVPRNAYTLSWDDATHSFTATFTDAWLAANVTTDGANSEWNTQGWLSMRFTGTVKSDTKPGSSVKNQAFEILNGISTATEIPTVKIPAPEPHKEDLNTDLQNIDGKTVVQGDHILYRLTLDAMPSRDKLAYDVHKLGMTDDYDEQYLDLDAAGIKITDKATGADVTAKFNVQVKDGAAYVFAKQVDSTDMYGEKLPGDPQPADLKAYADSKIDGLKTPIIDQSLMGHQYWITLDTTVKKETDGYVIKNQAVQNIENTLMKTEIVSNPLKDIDPSKDVVVSEQTKDNSINQSEVKLHSSFNYRLNSSEIPANRAYGAKNWSLSDTFDRVHDQFTGVWAIYADQDLYDGNTLLVKKGALLQDSAGHESEALKGLFTVTFDEKSYTFKAVATQKYLDLVNTRGDLPASFSVYTQMIRIAPADKVDNQTTENYNSVDRTSNVVWTKTPENPAIKIVKFTLDQGQQKGDHNTAEDADQLSGEAVAGGVKVGFHITNTGDVPLKNVTLKDVTLKDTKGSVTDLACQVPLTAVQTEALGSATAQKTQTVPAAKVAADLAVGASLDCEGTLHGLGADQLHGDNATTTGESVYTGKKVSAEDPWFAKAPAQVPPAPAPGQQGQPGQPVNPGQPERPKGAITGIPIVDGANPWLVGLAAGLLGMAASVGAALGIRSRKNRKALVEAQAPAAESNGSAE</sequence>
<dbReference type="Pfam" id="PF16364">
    <property type="entry name" value="Antigen_C"/>
    <property type="match status" value="1"/>
</dbReference>
<name>A0AAW8DCB5_9MICC</name>
<dbReference type="NCBIfam" id="TIGR04228">
    <property type="entry name" value="isopep_sspB_C2"/>
    <property type="match status" value="1"/>
</dbReference>
<dbReference type="Gene3D" id="2.60.40.740">
    <property type="match status" value="4"/>
</dbReference>
<feature type="domain" description="Adhesin isopeptide-forming adherence" evidence="4">
    <location>
        <begin position="705"/>
        <end position="852"/>
    </location>
</feature>
<keyword evidence="2" id="KW-0812">Transmembrane</keyword>
<evidence type="ECO:0000313" key="7">
    <source>
        <dbReference type="Proteomes" id="UP001230951"/>
    </source>
</evidence>
<keyword evidence="2" id="KW-1133">Transmembrane helix</keyword>
<dbReference type="Proteomes" id="UP001242995">
    <property type="component" value="Unassembled WGS sequence"/>
</dbReference>